<dbReference type="RefSeq" id="WP_235121187.1">
    <property type="nucleotide sequence ID" value="NZ_CP090978.1"/>
</dbReference>
<evidence type="ECO:0000256" key="1">
    <source>
        <dbReference type="SAM" id="Phobius"/>
    </source>
</evidence>
<dbReference type="EMBL" id="CP090978">
    <property type="protein sequence ID" value="UJF34613.1"/>
    <property type="molecule type" value="Genomic_DNA"/>
</dbReference>
<feature type="transmembrane region" description="Helical" evidence="1">
    <location>
        <begin position="6"/>
        <end position="24"/>
    </location>
</feature>
<keyword evidence="1" id="KW-0812">Transmembrane</keyword>
<organism evidence="2 3">
    <name type="scientific">Paenibacillus hexagrammi</name>
    <dbReference type="NCBI Taxonomy" id="2908839"/>
    <lineage>
        <taxon>Bacteria</taxon>
        <taxon>Bacillati</taxon>
        <taxon>Bacillota</taxon>
        <taxon>Bacilli</taxon>
        <taxon>Bacillales</taxon>
        <taxon>Paenibacillaceae</taxon>
        <taxon>Paenibacillus</taxon>
    </lineage>
</organism>
<proteinExistence type="predicted"/>
<accession>A0ABY3SKN2</accession>
<keyword evidence="1" id="KW-0472">Membrane</keyword>
<keyword evidence="1" id="KW-1133">Transmembrane helix</keyword>
<sequence length="181" mass="21156">MAKVIIWGMFIIPWLSLLLMNKSLLKNYIPVALLATVLNTIVYQLAWTYGWWHYKVTLFSWDQVAQIHTVYGIFLVGTIWIFRFTFNKFWVYLLVNVGVDSVYAFGFRLLWKKLGITSGGNLPPMGSLSIMTVMALFLYVYQIWQQTAFRQEPENIPSKQSGKLLWVSSSFINRVRREKAK</sequence>
<feature type="transmembrane region" description="Helical" evidence="1">
    <location>
        <begin position="122"/>
        <end position="141"/>
    </location>
</feature>
<evidence type="ECO:0000313" key="2">
    <source>
        <dbReference type="EMBL" id="UJF34613.1"/>
    </source>
</evidence>
<feature type="transmembrane region" description="Helical" evidence="1">
    <location>
        <begin position="31"/>
        <end position="52"/>
    </location>
</feature>
<protein>
    <submittedName>
        <fullName evidence="2">Uncharacterized protein</fullName>
    </submittedName>
</protein>
<name>A0ABY3SKN2_9BACL</name>
<evidence type="ECO:0000313" key="3">
    <source>
        <dbReference type="Proteomes" id="UP001649230"/>
    </source>
</evidence>
<gene>
    <name evidence="2" type="ORF">L0M14_05405</name>
</gene>
<feature type="transmembrane region" description="Helical" evidence="1">
    <location>
        <begin position="89"/>
        <end position="110"/>
    </location>
</feature>
<feature type="transmembrane region" description="Helical" evidence="1">
    <location>
        <begin position="64"/>
        <end position="82"/>
    </location>
</feature>
<reference evidence="2 3" key="1">
    <citation type="journal article" date="2024" name="Int. J. Syst. Evol. Microbiol.">
        <title>Paenibacillus hexagrammi sp. nov., a novel bacterium isolated from the gut content of Hexagrammos agrammus.</title>
        <authorList>
            <person name="Jung H.K."/>
            <person name="Kim D.G."/>
            <person name="Zin H."/>
            <person name="Park J."/>
            <person name="Jung H."/>
            <person name="Kim Y.O."/>
            <person name="Kong H.J."/>
            <person name="Kim J.W."/>
            <person name="Kim Y.S."/>
        </authorList>
    </citation>
    <scope>NUCLEOTIDE SEQUENCE [LARGE SCALE GENOMIC DNA]</scope>
    <source>
        <strain evidence="2 3">YPD9-1</strain>
    </source>
</reference>
<dbReference type="Proteomes" id="UP001649230">
    <property type="component" value="Chromosome"/>
</dbReference>
<keyword evidence="3" id="KW-1185">Reference proteome</keyword>